<sequence>MYFVTDELDEIGPLAKCSPPIRDKKAQDGLWRHVLAGNINVITTDYSPCPATLKNKNNAFDAWGGIAGLQNDVDIFFDESVQKRGMPLTQFSRLIAINPADRFALHTKGRIAIGKDADFTFILPNSPYTLRAEELEYRDKISAYVGRKIGARIVRAILLGETIYSLENGLTGAFPGRYIKV</sequence>
<keyword evidence="3" id="KW-1185">Reference proteome</keyword>
<dbReference type="InterPro" id="IPR032466">
    <property type="entry name" value="Metal_Hydrolase"/>
</dbReference>
<dbReference type="GO" id="GO:0005737">
    <property type="term" value="C:cytoplasm"/>
    <property type="evidence" value="ECO:0007669"/>
    <property type="project" value="TreeGrafter"/>
</dbReference>
<dbReference type="GO" id="GO:0006145">
    <property type="term" value="P:purine nucleobase catabolic process"/>
    <property type="evidence" value="ECO:0007669"/>
    <property type="project" value="TreeGrafter"/>
</dbReference>
<dbReference type="InterPro" id="IPR006680">
    <property type="entry name" value="Amidohydro-rel"/>
</dbReference>
<organism evidence="2 3">
    <name type="scientific">Biostraticola tofi</name>
    <dbReference type="NCBI Taxonomy" id="466109"/>
    <lineage>
        <taxon>Bacteria</taxon>
        <taxon>Pseudomonadati</taxon>
        <taxon>Pseudomonadota</taxon>
        <taxon>Gammaproteobacteria</taxon>
        <taxon>Enterobacterales</taxon>
        <taxon>Bruguierivoracaceae</taxon>
        <taxon>Biostraticola</taxon>
    </lineage>
</organism>
<evidence type="ECO:0000313" key="2">
    <source>
        <dbReference type="EMBL" id="TCV98972.1"/>
    </source>
</evidence>
<reference evidence="2 3" key="1">
    <citation type="submission" date="2019-03" db="EMBL/GenBank/DDBJ databases">
        <title>Genomic Encyclopedia of Type Strains, Phase IV (KMG-IV): sequencing the most valuable type-strain genomes for metagenomic binning, comparative biology and taxonomic classification.</title>
        <authorList>
            <person name="Goeker M."/>
        </authorList>
    </citation>
    <scope>NUCLEOTIDE SEQUENCE [LARGE SCALE GENOMIC DNA]</scope>
    <source>
        <strain evidence="2 3">DSM 19580</strain>
    </source>
</reference>
<gene>
    <name evidence="2" type="ORF">EDC52_102295</name>
</gene>
<evidence type="ECO:0000259" key="1">
    <source>
        <dbReference type="Pfam" id="PF01979"/>
    </source>
</evidence>
<dbReference type="Gene3D" id="3.20.20.140">
    <property type="entry name" value="Metal-dependent hydrolases"/>
    <property type="match status" value="1"/>
</dbReference>
<dbReference type="SUPFAM" id="SSF51338">
    <property type="entry name" value="Composite domain of metallo-dependent hydrolases"/>
    <property type="match status" value="1"/>
</dbReference>
<dbReference type="Pfam" id="PF01979">
    <property type="entry name" value="Amidohydro_1"/>
    <property type="match status" value="1"/>
</dbReference>
<keyword evidence="2" id="KW-0378">Hydrolase</keyword>
<proteinExistence type="predicted"/>
<dbReference type="PANTHER" id="PTHR43668:SF4">
    <property type="entry name" value="ALLANTOINASE"/>
    <property type="match status" value="1"/>
</dbReference>
<comment type="caution">
    <text evidence="2">The sequence shown here is derived from an EMBL/GenBank/DDBJ whole genome shotgun (WGS) entry which is preliminary data.</text>
</comment>
<dbReference type="SUPFAM" id="SSF51556">
    <property type="entry name" value="Metallo-dependent hydrolases"/>
    <property type="match status" value="1"/>
</dbReference>
<evidence type="ECO:0000313" key="3">
    <source>
        <dbReference type="Proteomes" id="UP000295719"/>
    </source>
</evidence>
<dbReference type="EMBL" id="SMCR01000002">
    <property type="protein sequence ID" value="TCV98972.1"/>
    <property type="molecule type" value="Genomic_DNA"/>
</dbReference>
<accession>A0A4R3Z044</accession>
<dbReference type="InterPro" id="IPR050138">
    <property type="entry name" value="DHOase/Allantoinase_Hydrolase"/>
</dbReference>
<dbReference type="InterPro" id="IPR011059">
    <property type="entry name" value="Metal-dep_hydrolase_composite"/>
</dbReference>
<name>A0A4R3Z044_9GAMM</name>
<protein>
    <submittedName>
        <fullName evidence="2">Amidohydrolase family protein</fullName>
    </submittedName>
</protein>
<dbReference type="GO" id="GO:0004038">
    <property type="term" value="F:allantoinase activity"/>
    <property type="evidence" value="ECO:0007669"/>
    <property type="project" value="TreeGrafter"/>
</dbReference>
<dbReference type="PANTHER" id="PTHR43668">
    <property type="entry name" value="ALLANTOINASE"/>
    <property type="match status" value="1"/>
</dbReference>
<dbReference type="Gene3D" id="2.30.40.10">
    <property type="entry name" value="Urease, subunit C, domain 1"/>
    <property type="match status" value="1"/>
</dbReference>
<feature type="domain" description="Amidohydrolase-related" evidence="1">
    <location>
        <begin position="40"/>
        <end position="123"/>
    </location>
</feature>
<dbReference type="AlphaFoldDB" id="A0A4R3Z044"/>
<dbReference type="Proteomes" id="UP000295719">
    <property type="component" value="Unassembled WGS sequence"/>
</dbReference>